<reference evidence="1 2" key="1">
    <citation type="submission" date="2016-07" db="EMBL/GenBank/DDBJ databases">
        <title>Draft genome of a psychrotolerant acidophile Acidithiobacillus ferrivorans strain YL15.</title>
        <authorList>
            <person name="Peng T."/>
            <person name="Ma L."/>
            <person name="Nan M."/>
            <person name="An N."/>
            <person name="Wang M."/>
            <person name="Qiu G."/>
            <person name="Zeng W."/>
        </authorList>
    </citation>
    <scope>NUCLEOTIDE SEQUENCE [LARGE SCALE GENOMIC DNA]</scope>
    <source>
        <strain evidence="1 2">YL15</strain>
    </source>
</reference>
<comment type="caution">
    <text evidence="1">The sequence shown here is derived from an EMBL/GenBank/DDBJ whole genome shotgun (WGS) entry which is preliminary data.</text>
</comment>
<accession>A0A1B9C225</accession>
<proteinExistence type="predicted"/>
<dbReference type="AlphaFoldDB" id="A0A1B9C225"/>
<organism evidence="1 2">
    <name type="scientific">Acidithiobacillus ferrivorans</name>
    <dbReference type="NCBI Taxonomy" id="160808"/>
    <lineage>
        <taxon>Bacteria</taxon>
        <taxon>Pseudomonadati</taxon>
        <taxon>Pseudomonadota</taxon>
        <taxon>Acidithiobacillia</taxon>
        <taxon>Acidithiobacillales</taxon>
        <taxon>Acidithiobacillaceae</taxon>
        <taxon>Acidithiobacillus</taxon>
    </lineage>
</organism>
<gene>
    <name evidence="1" type="ORF">BBC27_05135</name>
</gene>
<name>A0A1B9C225_9PROT</name>
<protein>
    <submittedName>
        <fullName evidence="1">Uncharacterized protein</fullName>
    </submittedName>
</protein>
<evidence type="ECO:0000313" key="1">
    <source>
        <dbReference type="EMBL" id="OCB04026.1"/>
    </source>
</evidence>
<evidence type="ECO:0000313" key="2">
    <source>
        <dbReference type="Proteomes" id="UP000093129"/>
    </source>
</evidence>
<sequence>MSAFTNKKTTRFFTETEIVDALVNAGIPFKKVGMEIQADVNNTGHFTHKISLKKGGPWLSSEGGKGTFSQLLHAQKITPAKASSAAPSARDVEADLRKITGGRPNGGTRNLVRCLGH</sequence>
<dbReference type="EMBL" id="MASQ01000009">
    <property type="protein sequence ID" value="OCB04026.1"/>
    <property type="molecule type" value="Genomic_DNA"/>
</dbReference>
<dbReference type="Proteomes" id="UP000093129">
    <property type="component" value="Unassembled WGS sequence"/>
</dbReference>
<dbReference type="RefSeq" id="WP_065412427.1">
    <property type="nucleotide sequence ID" value="NZ_MASQ01000009.1"/>
</dbReference>